<evidence type="ECO:0000313" key="1">
    <source>
        <dbReference type="EMBL" id="KKM20291.1"/>
    </source>
</evidence>
<feature type="non-terminal residue" evidence="1">
    <location>
        <position position="50"/>
    </location>
</feature>
<sequence length="50" mass="6125">MKSKLKIRNSRSRTERRNLDDMLTIYIEGKAKEYYNGSNQLRERIDDRVY</sequence>
<proteinExistence type="predicted"/>
<organism evidence="1">
    <name type="scientific">marine sediment metagenome</name>
    <dbReference type="NCBI Taxonomy" id="412755"/>
    <lineage>
        <taxon>unclassified sequences</taxon>
        <taxon>metagenomes</taxon>
        <taxon>ecological metagenomes</taxon>
    </lineage>
</organism>
<reference evidence="1" key="1">
    <citation type="journal article" date="2015" name="Nature">
        <title>Complex archaea that bridge the gap between prokaryotes and eukaryotes.</title>
        <authorList>
            <person name="Spang A."/>
            <person name="Saw J.H."/>
            <person name="Jorgensen S.L."/>
            <person name="Zaremba-Niedzwiedzka K."/>
            <person name="Martijn J."/>
            <person name="Lind A.E."/>
            <person name="van Eijk R."/>
            <person name="Schleper C."/>
            <person name="Guy L."/>
            <person name="Ettema T.J."/>
        </authorList>
    </citation>
    <scope>NUCLEOTIDE SEQUENCE</scope>
</reference>
<protein>
    <submittedName>
        <fullName evidence="1">Uncharacterized protein</fullName>
    </submittedName>
</protein>
<dbReference type="EMBL" id="LAZR01013798">
    <property type="protein sequence ID" value="KKM20291.1"/>
    <property type="molecule type" value="Genomic_DNA"/>
</dbReference>
<gene>
    <name evidence="1" type="ORF">LCGC14_1646960</name>
</gene>
<dbReference type="AlphaFoldDB" id="A0A0F9HXY1"/>
<accession>A0A0F9HXY1</accession>
<comment type="caution">
    <text evidence="1">The sequence shown here is derived from an EMBL/GenBank/DDBJ whole genome shotgun (WGS) entry which is preliminary data.</text>
</comment>
<name>A0A0F9HXY1_9ZZZZ</name>